<feature type="compositionally biased region" description="Polar residues" evidence="2">
    <location>
        <begin position="15"/>
        <end position="42"/>
    </location>
</feature>
<reference evidence="3" key="1">
    <citation type="submission" date="2016-04" db="EMBL/GenBank/DDBJ databases">
        <authorList>
            <person name="Evans L.H."/>
            <person name="Alamgir A."/>
            <person name="Owens N."/>
            <person name="Weber N.D."/>
            <person name="Virtaneva K."/>
            <person name="Barbian K."/>
            <person name="Babar A."/>
            <person name="Rosenke K."/>
        </authorList>
    </citation>
    <scope>NUCLEOTIDE SEQUENCE [LARGE SCALE GENOMIC DNA]</scope>
    <source>
        <strain evidence="3">CBS 101.48</strain>
    </source>
</reference>
<dbReference type="STRING" id="4829.A0A168RPY8"/>
<dbReference type="AlphaFoldDB" id="A0A168RPY8"/>
<evidence type="ECO:0000313" key="3">
    <source>
        <dbReference type="EMBL" id="SAM07232.1"/>
    </source>
</evidence>
<protein>
    <submittedName>
        <fullName evidence="3">Uncharacterized protein</fullName>
    </submittedName>
</protein>
<evidence type="ECO:0000256" key="2">
    <source>
        <dbReference type="SAM" id="MobiDB-lite"/>
    </source>
</evidence>
<dbReference type="OMA" id="HAEPLIT"/>
<evidence type="ECO:0000313" key="4">
    <source>
        <dbReference type="Proteomes" id="UP000078561"/>
    </source>
</evidence>
<feature type="compositionally biased region" description="Polar residues" evidence="2">
    <location>
        <begin position="50"/>
        <end position="79"/>
    </location>
</feature>
<dbReference type="EMBL" id="LT554731">
    <property type="protein sequence ID" value="SAM07232.1"/>
    <property type="molecule type" value="Genomic_DNA"/>
</dbReference>
<dbReference type="Proteomes" id="UP000078561">
    <property type="component" value="Unassembled WGS sequence"/>
</dbReference>
<feature type="coiled-coil region" evidence="1">
    <location>
        <begin position="90"/>
        <end position="124"/>
    </location>
</feature>
<accession>A0A168RPY8</accession>
<gene>
    <name evidence="3" type="primary">ABSGL_12871.1 scaffold 13518</name>
</gene>
<dbReference type="InParanoid" id="A0A168RPY8"/>
<keyword evidence="1" id="KW-0175">Coiled coil</keyword>
<feature type="region of interest" description="Disordered" evidence="2">
    <location>
        <begin position="1"/>
        <end position="85"/>
    </location>
</feature>
<feature type="compositionally biased region" description="Basic and acidic residues" evidence="2">
    <location>
        <begin position="1"/>
        <end position="13"/>
    </location>
</feature>
<organism evidence="3">
    <name type="scientific">Absidia glauca</name>
    <name type="common">Pin mould</name>
    <dbReference type="NCBI Taxonomy" id="4829"/>
    <lineage>
        <taxon>Eukaryota</taxon>
        <taxon>Fungi</taxon>
        <taxon>Fungi incertae sedis</taxon>
        <taxon>Mucoromycota</taxon>
        <taxon>Mucoromycotina</taxon>
        <taxon>Mucoromycetes</taxon>
        <taxon>Mucorales</taxon>
        <taxon>Cunninghamellaceae</taxon>
        <taxon>Absidia</taxon>
    </lineage>
</organism>
<name>A0A168RPY8_ABSGL</name>
<keyword evidence="4" id="KW-1185">Reference proteome</keyword>
<dbReference type="OrthoDB" id="2368002at2759"/>
<evidence type="ECO:0000256" key="1">
    <source>
        <dbReference type="SAM" id="Coils"/>
    </source>
</evidence>
<sequence length="409" mass="45912">MTEVLEKRTDKPHLSTVSVPTTTDGRSRSNNKQQDTAPNSPESMEDVTYVSLSSQSNLTPTSPQSNSSSKRLSALTGTAQAPPKVVDPQVANLKAQLARQHQVLEQLEVERSQYHLDIQSLNTRLDQIHSKIKQRSEARRQLEMNYHEHLQSIRATPDDLTTITHKLQDLKKNIRELAEDLVAQADPVEATSALRTFWLNLHDRIQRLGNPLPRHRLCMLTEKFMMDVLVQNMNLNVFPGLSILAPYNDVALWLERHDDTTTFATRLRQEIALVMTTTTSNTAAHQAAVHANWTFLYGGLSKAYPFIYHFDKQHDNHQYAHKVQGLVEQAMALGFAMKGQEVDVAAAETLEQVQVFDQALMVDEDGQTDGIVDFCIYPPFVVYGSSVVTLEKGRVLCTASQKSDARIAG</sequence>
<proteinExistence type="predicted"/>